<reference evidence="1 2" key="1">
    <citation type="journal article" date="2009" name="Stand. Genomic Sci.">
        <title>Complete genome sequence of Slackia heliotrinireducens type strain (RHS 1).</title>
        <authorList>
            <person name="Pukall R."/>
            <person name="Lapidus A."/>
            <person name="Nolan M."/>
            <person name="Copeland A."/>
            <person name="Glavina Del Rio T."/>
            <person name="Lucas S."/>
            <person name="Chen F."/>
            <person name="Tice H."/>
            <person name="Cheng J.F."/>
            <person name="Chertkov O."/>
            <person name="Bruce D."/>
            <person name="Goodwin L."/>
            <person name="Kuske C."/>
            <person name="Brettin T."/>
            <person name="Detter J.C."/>
            <person name="Han C."/>
            <person name="Pitluck S."/>
            <person name="Pati A."/>
            <person name="Mavrommatis K."/>
            <person name="Ivanova N."/>
            <person name="Ovchinnikova G."/>
            <person name="Chen A."/>
            <person name="Palaniappan K."/>
            <person name="Schneider S."/>
            <person name="Rohde M."/>
            <person name="Chain P."/>
            <person name="D'haeseleer P."/>
            <person name="Goker M."/>
            <person name="Bristow J."/>
            <person name="Eisen J.A."/>
            <person name="Markowitz V."/>
            <person name="Kyrpides N.C."/>
            <person name="Klenk H.P."/>
            <person name="Hugenholtz P."/>
        </authorList>
    </citation>
    <scope>NUCLEOTIDE SEQUENCE [LARGE SCALE GENOMIC DNA]</scope>
    <source>
        <strain evidence="2">ATCC 29202 / DSM 20476 / NCTC 11029 / RHS 1</strain>
    </source>
</reference>
<proteinExistence type="predicted"/>
<protein>
    <submittedName>
        <fullName evidence="1">Uncharacterized protein</fullName>
    </submittedName>
</protein>
<dbReference type="HOGENOM" id="CLU_2059869_0_0_11"/>
<name>C7N6Q6_SLAHD</name>
<dbReference type="STRING" id="471855.Shel_15720"/>
<keyword evidence="2" id="KW-1185">Reference proteome</keyword>
<evidence type="ECO:0000313" key="1">
    <source>
        <dbReference type="EMBL" id="ACV22591.1"/>
    </source>
</evidence>
<dbReference type="RefSeq" id="WP_012798693.1">
    <property type="nucleotide sequence ID" value="NC_013165.1"/>
</dbReference>
<sequence length="119" mass="13499">MLKPYTLTIHMTRGEHRIADELREQFGGFERFAIIVDGERHEFDADSLIGLLESYEGAGDRLNATLGGGECRMAFGEDMLPECGNCGEPLNYYTRRHGLRDRDRRSAKFCPQCGKAVKR</sequence>
<dbReference type="EMBL" id="CP001684">
    <property type="protein sequence ID" value="ACV22591.1"/>
    <property type="molecule type" value="Genomic_DNA"/>
</dbReference>
<organism evidence="1 2">
    <name type="scientific">Slackia heliotrinireducens (strain ATCC 29202 / DSM 20476 / NCTC 11029 / RHS 1)</name>
    <name type="common">Peptococcus heliotrinreducens</name>
    <dbReference type="NCBI Taxonomy" id="471855"/>
    <lineage>
        <taxon>Bacteria</taxon>
        <taxon>Bacillati</taxon>
        <taxon>Actinomycetota</taxon>
        <taxon>Coriobacteriia</taxon>
        <taxon>Eggerthellales</taxon>
        <taxon>Eggerthellaceae</taxon>
        <taxon>Slackia</taxon>
    </lineage>
</organism>
<accession>C7N6Q6</accession>
<evidence type="ECO:0000313" key="2">
    <source>
        <dbReference type="Proteomes" id="UP000002026"/>
    </source>
</evidence>
<dbReference type="AlphaFoldDB" id="C7N6Q6"/>
<gene>
    <name evidence="1" type="ordered locus">Shel_15720</name>
</gene>
<dbReference type="KEGG" id="shi:Shel_15720"/>
<dbReference type="Proteomes" id="UP000002026">
    <property type="component" value="Chromosome"/>
</dbReference>